<proteinExistence type="predicted"/>
<dbReference type="Proteomes" id="UP000076234">
    <property type="component" value="Chromosome"/>
</dbReference>
<dbReference type="EMBL" id="CP013342">
    <property type="protein sequence ID" value="AMU95077.1"/>
    <property type="molecule type" value="Genomic_DNA"/>
</dbReference>
<evidence type="ECO:0000313" key="1">
    <source>
        <dbReference type="EMBL" id="AMU95077.1"/>
    </source>
</evidence>
<dbReference type="AlphaFoldDB" id="A0A142W0L4"/>
<reference evidence="2" key="1">
    <citation type="submission" date="2015-11" db="EMBL/GenBank/DDBJ databases">
        <title>Complete genome sequence of a polyethylene glycol-degrading strain Sphingopyxis terrae strain 203-1 (NBRC 15098).</title>
        <authorList>
            <person name="Yoshiyuki O."/>
            <person name="Shouta N."/>
            <person name="Nagata Y."/>
            <person name="Numata M."/>
            <person name="Tsuchikane K."/>
            <person name="Hosoyama A."/>
            <person name="Yamazoe A."/>
            <person name="Tsuda M."/>
            <person name="Fujita N."/>
            <person name="Kawai F."/>
        </authorList>
    </citation>
    <scope>NUCLEOTIDE SEQUENCE [LARGE SCALE GENOMIC DNA]</scope>
    <source>
        <strain evidence="2">203-1</strain>
    </source>
</reference>
<gene>
    <name evidence="1" type="ORF">AOA14_10720</name>
</gene>
<protein>
    <recommendedName>
        <fullName evidence="3">DUF1828 domain-containing protein</fullName>
    </recommendedName>
</protein>
<dbReference type="RefSeq" id="WP_062901793.1">
    <property type="nucleotide sequence ID" value="NZ_CP013342.1"/>
</dbReference>
<sequence>MSMAFEQISADDIRDAGIRKAVSSLVRASSWGNAYLISVPLVYPSGTTVGVKVTPHQGAYIVSDFGLGWREAEGYEAQRSFGAHAGRIKDEVGVEYNASHEFQMRATERQLTSAIRRVAYASHRAAVKAFHSLPEACEQEIGAALFQRLRETFGNEKVAGELKLAGASNIEWPFAAQVVQGKRRVVFDVISPQWTSVVAAKSKFSDVRHLGPNTIPIAVVDSLDAMGKWLPLISQEAEVIEDDASADELRRVVAEAA</sequence>
<reference evidence="1 2" key="2">
    <citation type="journal article" date="2016" name="Genome Announc.">
        <title>Complete Genome Sequence of Sphingopyxis terrae Strain 203-1 (NBRC 111660), a Polyethylene Glycol Degrader.</title>
        <authorList>
            <person name="Ohtsubo Y."/>
            <person name="Nonoyama S."/>
            <person name="Nagata Y."/>
            <person name="Numata M."/>
            <person name="Tsuchikane K."/>
            <person name="Hosoyama A."/>
            <person name="Yamazoe A."/>
            <person name="Tsuda M."/>
            <person name="Fujita N."/>
            <person name="Kawai F."/>
        </authorList>
    </citation>
    <scope>NUCLEOTIDE SEQUENCE [LARGE SCALE GENOMIC DNA]</scope>
    <source>
        <strain evidence="1 2">203-1</strain>
    </source>
</reference>
<dbReference type="STRING" id="1219058.AOA14_10720"/>
<dbReference type="KEGG" id="ster:AOA14_10720"/>
<evidence type="ECO:0000313" key="2">
    <source>
        <dbReference type="Proteomes" id="UP000076234"/>
    </source>
</evidence>
<name>A0A142W0L4_9SPHN</name>
<organism evidence="1 2">
    <name type="scientific">Sphingopyxis terrae subsp. terrae NBRC 15098</name>
    <dbReference type="NCBI Taxonomy" id="1219058"/>
    <lineage>
        <taxon>Bacteria</taxon>
        <taxon>Pseudomonadati</taxon>
        <taxon>Pseudomonadota</taxon>
        <taxon>Alphaproteobacteria</taxon>
        <taxon>Sphingomonadales</taxon>
        <taxon>Sphingomonadaceae</taxon>
        <taxon>Sphingopyxis</taxon>
    </lineage>
</organism>
<evidence type="ECO:0008006" key="3">
    <source>
        <dbReference type="Google" id="ProtNLM"/>
    </source>
</evidence>
<accession>A0A142W0L4</accession>